<evidence type="ECO:0008006" key="4">
    <source>
        <dbReference type="Google" id="ProtNLM"/>
    </source>
</evidence>
<proteinExistence type="predicted"/>
<evidence type="ECO:0000313" key="3">
    <source>
        <dbReference type="Proteomes" id="UP000264800"/>
    </source>
</evidence>
<dbReference type="PANTHER" id="PTHR46838:SF1">
    <property type="entry name" value="TUMOR NECROSIS FACTOR RECEPTOR SUPERFAMILY MEMBER 14"/>
    <property type="match status" value="1"/>
</dbReference>
<dbReference type="GO" id="GO:0009897">
    <property type="term" value="C:external side of plasma membrane"/>
    <property type="evidence" value="ECO:0007669"/>
    <property type="project" value="TreeGrafter"/>
</dbReference>
<dbReference type="SUPFAM" id="SSF57586">
    <property type="entry name" value="TNF receptor-like"/>
    <property type="match status" value="1"/>
</dbReference>
<dbReference type="GO" id="GO:0050829">
    <property type="term" value="P:defense response to Gram-negative bacterium"/>
    <property type="evidence" value="ECO:0007669"/>
    <property type="project" value="TreeGrafter"/>
</dbReference>
<keyword evidence="3" id="KW-1185">Reference proteome</keyword>
<dbReference type="AlphaFoldDB" id="A0A3Q3ADU4"/>
<dbReference type="Proteomes" id="UP000264800">
    <property type="component" value="Unplaced"/>
</dbReference>
<sequence>MCPAGKRSRVTEFRSTSCLPCNEETFTDRPNGKTRCNQCSTCDPGGLSYHITEVWGDLVKAEQKFYFCLFPGSGLKLKRKCEPSSDTVCEPMEGFFCIEPTNTGCSAAQRHKSCEELNLRLITAGTAAADAQCGGKRSNETAVWFGIRTPLFVILCIASFISVFALTAQLVPQLNGLETKTLDWLINYGKNESSLSFKMFGILK</sequence>
<reference evidence="2" key="1">
    <citation type="submission" date="2025-08" db="UniProtKB">
        <authorList>
            <consortium name="Ensembl"/>
        </authorList>
    </citation>
    <scope>IDENTIFICATION</scope>
</reference>
<keyword evidence="1" id="KW-1133">Transmembrane helix</keyword>
<dbReference type="Gene3D" id="2.10.50.10">
    <property type="entry name" value="Tumor Necrosis Factor Receptor, subunit A, domain 2"/>
    <property type="match status" value="2"/>
</dbReference>
<reference evidence="2" key="2">
    <citation type="submission" date="2025-09" db="UniProtKB">
        <authorList>
            <consortium name="Ensembl"/>
        </authorList>
    </citation>
    <scope>IDENTIFICATION</scope>
</reference>
<keyword evidence="1" id="KW-0812">Transmembrane</keyword>
<dbReference type="GO" id="GO:0002720">
    <property type="term" value="P:positive regulation of cytokine production involved in immune response"/>
    <property type="evidence" value="ECO:0007669"/>
    <property type="project" value="TreeGrafter"/>
</dbReference>
<dbReference type="PANTHER" id="PTHR46838">
    <property type="entry name" value="TUMOR NECROSIS FACTOR RECEPTOR SUPERFAMILY MEMBER 14"/>
    <property type="match status" value="1"/>
</dbReference>
<dbReference type="GO" id="GO:0046642">
    <property type="term" value="P:negative regulation of alpha-beta T cell proliferation"/>
    <property type="evidence" value="ECO:0007669"/>
    <property type="project" value="TreeGrafter"/>
</dbReference>
<name>A0A3Q3ADU4_KRYMA</name>
<dbReference type="GO" id="GO:2000406">
    <property type="term" value="P:positive regulation of T cell migration"/>
    <property type="evidence" value="ECO:0007669"/>
    <property type="project" value="TreeGrafter"/>
</dbReference>
<evidence type="ECO:0000313" key="2">
    <source>
        <dbReference type="Ensembl" id="ENSKMAP00000014255.1"/>
    </source>
</evidence>
<organism evidence="2 3">
    <name type="scientific">Kryptolebias marmoratus</name>
    <name type="common">Mangrove killifish</name>
    <name type="synonym">Rivulus marmoratus</name>
    <dbReference type="NCBI Taxonomy" id="37003"/>
    <lineage>
        <taxon>Eukaryota</taxon>
        <taxon>Metazoa</taxon>
        <taxon>Chordata</taxon>
        <taxon>Craniata</taxon>
        <taxon>Vertebrata</taxon>
        <taxon>Euteleostomi</taxon>
        <taxon>Actinopterygii</taxon>
        <taxon>Neopterygii</taxon>
        <taxon>Teleostei</taxon>
        <taxon>Neoteleostei</taxon>
        <taxon>Acanthomorphata</taxon>
        <taxon>Ovalentaria</taxon>
        <taxon>Atherinomorphae</taxon>
        <taxon>Cyprinodontiformes</taxon>
        <taxon>Rivulidae</taxon>
        <taxon>Kryptolebias</taxon>
    </lineage>
</organism>
<accession>A0A3Q3ADU4</accession>
<protein>
    <recommendedName>
        <fullName evidence="4">TNFR-Cys domain-containing protein</fullName>
    </recommendedName>
</protein>
<feature type="transmembrane region" description="Helical" evidence="1">
    <location>
        <begin position="151"/>
        <end position="171"/>
    </location>
</feature>
<dbReference type="GO" id="GO:0050830">
    <property type="term" value="P:defense response to Gram-positive bacterium"/>
    <property type="evidence" value="ECO:0007669"/>
    <property type="project" value="TreeGrafter"/>
</dbReference>
<evidence type="ECO:0000256" key="1">
    <source>
        <dbReference type="SAM" id="Phobius"/>
    </source>
</evidence>
<keyword evidence="1" id="KW-0472">Membrane</keyword>
<dbReference type="Ensembl" id="ENSKMAT00000014466.1">
    <property type="protein sequence ID" value="ENSKMAP00000014255.1"/>
    <property type="gene ID" value="ENSKMAG00000010683.1"/>
</dbReference>